<reference evidence="2 3" key="1">
    <citation type="submission" date="2017-04" db="EMBL/GenBank/DDBJ databases">
        <title>Whole Genome Sequence of 1,4-Dioxane Degrading Bacterium Mycobacterium dioxanotrophicus PH-06.</title>
        <authorList>
            <person name="He Y."/>
        </authorList>
    </citation>
    <scope>NUCLEOTIDE SEQUENCE [LARGE SCALE GENOMIC DNA]</scope>
    <source>
        <strain evidence="2 3">PH-06</strain>
    </source>
</reference>
<proteinExistence type="predicted"/>
<dbReference type="Proteomes" id="UP000195331">
    <property type="component" value="Chromosome"/>
</dbReference>
<evidence type="ECO:0000259" key="1">
    <source>
        <dbReference type="PROSITE" id="PS50801"/>
    </source>
</evidence>
<dbReference type="InterPro" id="IPR036513">
    <property type="entry name" value="STAS_dom_sf"/>
</dbReference>
<protein>
    <submittedName>
        <fullName evidence="2">Accessory protein NosL</fullName>
    </submittedName>
</protein>
<dbReference type="OrthoDB" id="3697150at2"/>
<dbReference type="RefSeq" id="WP_087078978.1">
    <property type="nucleotide sequence ID" value="NZ_CP020809.1"/>
</dbReference>
<dbReference type="KEGG" id="mdx:BTO20_26405"/>
<evidence type="ECO:0000313" key="2">
    <source>
        <dbReference type="EMBL" id="ART71605.1"/>
    </source>
</evidence>
<evidence type="ECO:0000313" key="3">
    <source>
        <dbReference type="Proteomes" id="UP000195331"/>
    </source>
</evidence>
<accession>A0A1Y0C9E2</accession>
<dbReference type="InterPro" id="IPR002645">
    <property type="entry name" value="STAS_dom"/>
</dbReference>
<name>A0A1Y0C9E2_9MYCO</name>
<dbReference type="EMBL" id="CP020809">
    <property type="protein sequence ID" value="ART71605.1"/>
    <property type="molecule type" value="Genomic_DNA"/>
</dbReference>
<feature type="domain" description="STAS" evidence="1">
    <location>
        <begin position="32"/>
        <end position="95"/>
    </location>
</feature>
<keyword evidence="3" id="KW-1185">Reference proteome</keyword>
<dbReference type="CDD" id="cd07043">
    <property type="entry name" value="STAS_anti-anti-sigma_factors"/>
    <property type="match status" value="1"/>
</dbReference>
<gene>
    <name evidence="2" type="ORF">BTO20_26405</name>
</gene>
<dbReference type="SUPFAM" id="SSF52091">
    <property type="entry name" value="SpoIIaa-like"/>
    <property type="match status" value="1"/>
</dbReference>
<organism evidence="2 3">
    <name type="scientific">Mycobacterium dioxanotrophicus</name>
    <dbReference type="NCBI Taxonomy" id="482462"/>
    <lineage>
        <taxon>Bacteria</taxon>
        <taxon>Bacillati</taxon>
        <taxon>Actinomycetota</taxon>
        <taxon>Actinomycetes</taxon>
        <taxon>Mycobacteriales</taxon>
        <taxon>Mycobacteriaceae</taxon>
        <taxon>Mycobacterium</taxon>
    </lineage>
</organism>
<dbReference type="PROSITE" id="PS50801">
    <property type="entry name" value="STAS"/>
    <property type="match status" value="1"/>
</dbReference>
<dbReference type="Pfam" id="PF01740">
    <property type="entry name" value="STAS"/>
    <property type="match status" value="1"/>
</dbReference>
<sequence>MSIVNVAPPTAAGQSAHRGDQMAGFSTRWVRPSTALVTVGGELDAANARQFAEYAMGHISRSKELILDLQSVQFFSVSCVPTLHNLNMRCAREGVGWAFVPSAAVLRVLRICDPDEQLPAAPTIKIALSRLRNGFPPSAPYGSIATNAIFAV</sequence>
<dbReference type="AlphaFoldDB" id="A0A1Y0C9E2"/>
<dbReference type="Gene3D" id="3.30.750.24">
    <property type="entry name" value="STAS domain"/>
    <property type="match status" value="1"/>
</dbReference>